<dbReference type="RefSeq" id="WP_334479191.1">
    <property type="nucleotide sequence ID" value="NZ_JAZHRV010000001.1"/>
</dbReference>
<dbReference type="PROSITE" id="PS51257">
    <property type="entry name" value="PROKAR_LIPOPROTEIN"/>
    <property type="match status" value="1"/>
</dbReference>
<dbReference type="Proteomes" id="UP001364224">
    <property type="component" value="Unassembled WGS sequence"/>
</dbReference>
<feature type="chain" id="PRO_5045176680" evidence="1">
    <location>
        <begin position="31"/>
        <end position="146"/>
    </location>
</feature>
<evidence type="ECO:0000313" key="3">
    <source>
        <dbReference type="Proteomes" id="UP001364224"/>
    </source>
</evidence>
<dbReference type="EMBL" id="JAZHRV010000001">
    <property type="protein sequence ID" value="MEH2554439.1"/>
    <property type="molecule type" value="Genomic_DNA"/>
</dbReference>
<reference evidence="2 3" key="1">
    <citation type="submission" date="2024-02" db="EMBL/GenBank/DDBJ databases">
        <title>Adaptive strategies in a cosmopolitan and abundant soil bacterium.</title>
        <authorList>
            <person name="Carini P."/>
        </authorList>
    </citation>
    <scope>NUCLEOTIDE SEQUENCE [LARGE SCALE GENOMIC DNA]</scope>
    <source>
        <strain evidence="2 3">AZCC 1608</strain>
    </source>
</reference>
<name>A0ABU8B898_9BRAD</name>
<feature type="signal peptide" evidence="1">
    <location>
        <begin position="1"/>
        <end position="30"/>
    </location>
</feature>
<comment type="caution">
    <text evidence="2">The sequence shown here is derived from an EMBL/GenBank/DDBJ whole genome shotgun (WGS) entry which is preliminary data.</text>
</comment>
<gene>
    <name evidence="2" type="ORF">V1286_001968</name>
</gene>
<keyword evidence="1" id="KW-0732">Signal</keyword>
<accession>A0ABU8B898</accession>
<proteinExistence type="predicted"/>
<keyword evidence="3" id="KW-1185">Reference proteome</keyword>
<evidence type="ECO:0000256" key="1">
    <source>
        <dbReference type="SAM" id="SignalP"/>
    </source>
</evidence>
<protein>
    <submittedName>
        <fullName evidence="2">Uncharacterized protein</fullName>
    </submittedName>
</protein>
<sequence>MNNMPRVSVAAIFALVAACVVTLISTAALGACKTTLHGELVAYDDPKQRFPVVPQKWLSFWLGEIVQENGYTVEKSFQSFSFLNAKTTFPIPFALSIDSPKDCPKELNLHVTGSDRLGFHYEFPLNGSKKINLEKFERIRVGPPSF</sequence>
<evidence type="ECO:0000313" key="2">
    <source>
        <dbReference type="EMBL" id="MEH2554439.1"/>
    </source>
</evidence>
<organism evidence="2 3">
    <name type="scientific">Bradyrhizobium algeriense</name>
    <dbReference type="NCBI Taxonomy" id="634784"/>
    <lineage>
        <taxon>Bacteria</taxon>
        <taxon>Pseudomonadati</taxon>
        <taxon>Pseudomonadota</taxon>
        <taxon>Alphaproteobacteria</taxon>
        <taxon>Hyphomicrobiales</taxon>
        <taxon>Nitrobacteraceae</taxon>
        <taxon>Bradyrhizobium</taxon>
    </lineage>
</organism>